<accession>F9ENG6</accession>
<dbReference type="Pfam" id="PF10670">
    <property type="entry name" value="DUF4198"/>
    <property type="match status" value="1"/>
</dbReference>
<dbReference type="STRING" id="76859.RN98_01125"/>
<sequence>MILKIIGRYHSMKKSLVLIGSILLAANLFAHDHFLYTSNLDVSNQKEVKMKAVLGHPAEGPEAEPISIATVDGKTHMPKAFFVVHDGVKTDLLSKVKVGTIKTTKGEHVALDAVYTAEDGLKGGGSWVFVMDSGNTKDAGYMFNPVEKLIITKDSAGSDYNQRVAPGHNEIVPLVNPVNAWKENVFRAKFVDKDGKPIKNARIDVDFINGKLDMTNNTWAANKEAPKTSLRVFTDDNGVFAFVPSRAGQWVIRAIASMDKEKKVVHDASLVVQFE</sequence>
<evidence type="ECO:0000313" key="1">
    <source>
        <dbReference type="EMBL" id="EGQ79504.1"/>
    </source>
</evidence>
<reference evidence="1 2" key="1">
    <citation type="submission" date="2011-05" db="EMBL/GenBank/DDBJ databases">
        <authorList>
            <person name="Muzny D."/>
            <person name="Qin X."/>
            <person name="Deng J."/>
            <person name="Jiang H."/>
            <person name="Liu Y."/>
            <person name="Qu J."/>
            <person name="Song X.-Z."/>
            <person name="Zhang L."/>
            <person name="Thornton R."/>
            <person name="Coyle M."/>
            <person name="Francisco L."/>
            <person name="Jackson L."/>
            <person name="Javaid M."/>
            <person name="Korchina V."/>
            <person name="Kovar C."/>
            <person name="Mata R."/>
            <person name="Mathew T."/>
            <person name="Ngo R."/>
            <person name="Nguyen L."/>
            <person name="Nguyen N."/>
            <person name="Okwuonu G."/>
            <person name="Ongeri F."/>
            <person name="Pham C."/>
            <person name="Simmons D."/>
            <person name="Wilczek-Boney K."/>
            <person name="Hale W."/>
            <person name="Jakkamsetti A."/>
            <person name="Pham P."/>
            <person name="Ruth R."/>
            <person name="San Lucas F."/>
            <person name="Warren J."/>
            <person name="Zhang J."/>
            <person name="Zhao Z."/>
            <person name="Zhou C."/>
            <person name="Zhu D."/>
            <person name="Lee S."/>
            <person name="Bess C."/>
            <person name="Blankenburg K."/>
            <person name="Forbes L."/>
            <person name="Fu Q."/>
            <person name="Gubbala S."/>
            <person name="Hirani K."/>
            <person name="Jayaseelan J.C."/>
            <person name="Lara F."/>
            <person name="Munidasa M."/>
            <person name="Palculict T."/>
            <person name="Patil S."/>
            <person name="Pu L.-L."/>
            <person name="Saada N."/>
            <person name="Tang L."/>
            <person name="Weissenberger G."/>
            <person name="Zhu Y."/>
            <person name="Hemphill L."/>
            <person name="Shang Y."/>
            <person name="Youmans B."/>
            <person name="Ayvaz T."/>
            <person name="Ross M."/>
            <person name="Santibanez J."/>
            <person name="Aqrawi P."/>
            <person name="Gross S."/>
            <person name="Joshi V."/>
            <person name="Fowler G."/>
            <person name="Nazareth L."/>
            <person name="Reid J."/>
            <person name="Worley K."/>
            <person name="Petrosino J."/>
            <person name="Highlander S."/>
            <person name="Gibbs R."/>
        </authorList>
    </citation>
    <scope>NUCLEOTIDE SEQUENCE [LARGE SCALE GENOMIC DNA]</scope>
    <source>
        <strain evidence="1 2">ATCC 51191</strain>
    </source>
</reference>
<dbReference type="InterPro" id="IPR019613">
    <property type="entry name" value="DUF4198"/>
</dbReference>
<dbReference type="Proteomes" id="UP000005392">
    <property type="component" value="Unassembled WGS sequence"/>
</dbReference>
<keyword evidence="2" id="KW-1185">Reference proteome</keyword>
<dbReference type="AlphaFoldDB" id="F9ENG6"/>
<dbReference type="EMBL" id="AFQD01000242">
    <property type="protein sequence ID" value="EGQ79504.1"/>
    <property type="molecule type" value="Genomic_DNA"/>
</dbReference>
<gene>
    <name evidence="1" type="ORF">HMPREF9094_1471</name>
</gene>
<proteinExistence type="predicted"/>
<protein>
    <submittedName>
        <fullName evidence="1">Cation ABC superfamily ATP binding cassette transporter, binding protein</fullName>
    </submittedName>
</protein>
<dbReference type="HOGENOM" id="CLU_058596_2_0_0"/>
<comment type="caution">
    <text evidence="1">The sequence shown here is derived from an EMBL/GenBank/DDBJ whole genome shotgun (WGS) entry which is preliminary data.</text>
</comment>
<evidence type="ECO:0000313" key="2">
    <source>
        <dbReference type="Proteomes" id="UP000005392"/>
    </source>
</evidence>
<dbReference type="PATRIC" id="fig|997347.4.peg.1374"/>
<name>F9ENG6_9FUSO</name>
<organism evidence="1 2">
    <name type="scientific">Fusobacterium animalis ATCC 51191</name>
    <dbReference type="NCBI Taxonomy" id="997347"/>
    <lineage>
        <taxon>Bacteria</taxon>
        <taxon>Fusobacteriati</taxon>
        <taxon>Fusobacteriota</taxon>
        <taxon>Fusobacteriia</taxon>
        <taxon>Fusobacteriales</taxon>
        <taxon>Fusobacteriaceae</taxon>
        <taxon>Fusobacterium</taxon>
    </lineage>
</organism>